<evidence type="ECO:0000256" key="15">
    <source>
        <dbReference type="RuleBase" id="RU362081"/>
    </source>
</evidence>
<keyword evidence="14 15" id="KW-0472">Membrane</keyword>
<dbReference type="eggNOG" id="COG2217">
    <property type="taxonomic scope" value="Bacteria"/>
</dbReference>
<evidence type="ECO:0000256" key="7">
    <source>
        <dbReference type="ARBA" id="ARBA00022723"/>
    </source>
</evidence>
<feature type="transmembrane region" description="Helical" evidence="15">
    <location>
        <begin position="266"/>
        <end position="284"/>
    </location>
</feature>
<feature type="domain" description="HMA" evidence="16">
    <location>
        <begin position="85"/>
        <end position="151"/>
    </location>
</feature>
<evidence type="ECO:0000256" key="4">
    <source>
        <dbReference type="ARBA" id="ARBA00022475"/>
    </source>
</evidence>
<dbReference type="Gene3D" id="3.40.1110.10">
    <property type="entry name" value="Calcium-transporting ATPase, cytoplasmic domain N"/>
    <property type="match status" value="1"/>
</dbReference>
<dbReference type="Gene3D" id="2.70.150.10">
    <property type="entry name" value="Calcium-transporting ATPase, cytoplasmic transduction domain A"/>
    <property type="match status" value="1"/>
</dbReference>
<dbReference type="PRINTS" id="PR00119">
    <property type="entry name" value="CATATPASE"/>
</dbReference>
<evidence type="ECO:0000256" key="5">
    <source>
        <dbReference type="ARBA" id="ARBA00022553"/>
    </source>
</evidence>
<keyword evidence="13" id="KW-0406">Ion transport</keyword>
<keyword evidence="10" id="KW-0460">Magnesium</keyword>
<evidence type="ECO:0000256" key="3">
    <source>
        <dbReference type="ARBA" id="ARBA00022448"/>
    </source>
</evidence>
<dbReference type="EMBL" id="CP001614">
    <property type="protein sequence ID" value="ACR12000.1"/>
    <property type="molecule type" value="Genomic_DNA"/>
</dbReference>
<evidence type="ECO:0000259" key="16">
    <source>
        <dbReference type="PROSITE" id="PS50846"/>
    </source>
</evidence>
<feature type="transmembrane region" description="Helical" evidence="15">
    <location>
        <begin position="169"/>
        <end position="193"/>
    </location>
</feature>
<feature type="transmembrane region" description="Helical" evidence="15">
    <location>
        <begin position="205"/>
        <end position="230"/>
    </location>
</feature>
<dbReference type="GO" id="GO:0016887">
    <property type="term" value="F:ATP hydrolysis activity"/>
    <property type="evidence" value="ECO:0007669"/>
    <property type="project" value="InterPro"/>
</dbReference>
<keyword evidence="8 15" id="KW-0547">Nucleotide-binding</keyword>
<dbReference type="Pfam" id="PF00702">
    <property type="entry name" value="Hydrolase"/>
    <property type="match status" value="1"/>
</dbReference>
<dbReference type="PANTHER" id="PTHR43520:SF5">
    <property type="entry name" value="CATION-TRANSPORTING P-TYPE ATPASE-RELATED"/>
    <property type="match status" value="1"/>
</dbReference>
<dbReference type="Pfam" id="PF12156">
    <property type="entry name" value="ATPase-cat_bd"/>
    <property type="match status" value="1"/>
</dbReference>
<keyword evidence="12 15" id="KW-1133">Transmembrane helix</keyword>
<feature type="transmembrane region" description="Helical" evidence="15">
    <location>
        <begin position="447"/>
        <end position="470"/>
    </location>
</feature>
<dbReference type="STRING" id="377629.TERTU_2991"/>
<dbReference type="EC" id="3.6.3.4" evidence="17"/>
<reference evidence="17 18" key="1">
    <citation type="journal article" date="2009" name="PLoS ONE">
        <title>The complete genome of Teredinibacter turnerae T7901: an intracellular endosymbiont of marine wood-boring bivalves (shipworms).</title>
        <authorList>
            <person name="Yang J.C."/>
            <person name="Madupu R."/>
            <person name="Durkin A.S."/>
            <person name="Ekborg N.A."/>
            <person name="Pedamallu C.S."/>
            <person name="Hostetler J.B."/>
            <person name="Radune D."/>
            <person name="Toms B.S."/>
            <person name="Henrissat B."/>
            <person name="Coutinho P.M."/>
            <person name="Schwarz S."/>
            <person name="Field L."/>
            <person name="Trindade-Silva A.E."/>
            <person name="Soares C.A.G."/>
            <person name="Elshahawi S."/>
            <person name="Hanora A."/>
            <person name="Schmidt E.W."/>
            <person name="Haygood M.G."/>
            <person name="Posfai J."/>
            <person name="Benner J."/>
            <person name="Madinger C."/>
            <person name="Nove J."/>
            <person name="Anton B."/>
            <person name="Chaudhary K."/>
            <person name="Foster J."/>
            <person name="Holman A."/>
            <person name="Kumar S."/>
            <person name="Lessard P.A."/>
            <person name="Luyten Y.A."/>
            <person name="Slatko B."/>
            <person name="Wood N."/>
            <person name="Wu B."/>
            <person name="Teplitski M."/>
            <person name="Mougous J.D."/>
            <person name="Ward N."/>
            <person name="Eisen J.A."/>
            <person name="Badger J.H."/>
            <person name="Distel D.L."/>
        </authorList>
    </citation>
    <scope>NUCLEOTIDE SEQUENCE [LARGE SCALE GENOMIC DNA]</scope>
    <source>
        <strain evidence="18">ATCC 39867 / T7901</strain>
    </source>
</reference>
<feature type="transmembrane region" description="Helical" evidence="15">
    <location>
        <begin position="419"/>
        <end position="441"/>
    </location>
</feature>
<keyword evidence="3" id="KW-0813">Transport</keyword>
<comment type="subcellular location">
    <subcellularLocation>
        <location evidence="1">Cell membrane</location>
        <topology evidence="1">Multi-pass membrane protein</topology>
    </subcellularLocation>
</comment>
<evidence type="ECO:0000256" key="10">
    <source>
        <dbReference type="ARBA" id="ARBA00022842"/>
    </source>
</evidence>
<dbReference type="KEGG" id="ttu:TERTU_2991"/>
<evidence type="ECO:0000256" key="1">
    <source>
        <dbReference type="ARBA" id="ARBA00004651"/>
    </source>
</evidence>
<feature type="transmembrane region" description="Helical" evidence="15">
    <location>
        <begin position="753"/>
        <end position="770"/>
    </location>
</feature>
<dbReference type="SUPFAM" id="SSF81653">
    <property type="entry name" value="Calcium ATPase, transduction domain A"/>
    <property type="match status" value="1"/>
</dbReference>
<dbReference type="eggNOG" id="COG2608">
    <property type="taxonomic scope" value="Bacteria"/>
</dbReference>
<dbReference type="HOGENOM" id="CLU_001771_0_3_6"/>
<name>C5BNJ5_TERTT</name>
<evidence type="ECO:0000256" key="12">
    <source>
        <dbReference type="ARBA" id="ARBA00022989"/>
    </source>
</evidence>
<dbReference type="OrthoDB" id="9814270at2"/>
<proteinExistence type="inferred from homology"/>
<organism evidence="17 18">
    <name type="scientific">Teredinibacter turnerae (strain ATCC 39867 / T7901)</name>
    <dbReference type="NCBI Taxonomy" id="377629"/>
    <lineage>
        <taxon>Bacteria</taxon>
        <taxon>Pseudomonadati</taxon>
        <taxon>Pseudomonadota</taxon>
        <taxon>Gammaproteobacteria</taxon>
        <taxon>Cellvibrionales</taxon>
        <taxon>Cellvibrionaceae</taxon>
        <taxon>Teredinibacter</taxon>
    </lineage>
</organism>
<dbReference type="NCBIfam" id="TIGR01525">
    <property type="entry name" value="ATPase-IB_hvy"/>
    <property type="match status" value="1"/>
</dbReference>
<dbReference type="InterPro" id="IPR027256">
    <property type="entry name" value="P-typ_ATPase_IB"/>
</dbReference>
<dbReference type="GO" id="GO:0005886">
    <property type="term" value="C:plasma membrane"/>
    <property type="evidence" value="ECO:0007669"/>
    <property type="project" value="UniProtKB-SubCell"/>
</dbReference>
<dbReference type="InterPro" id="IPR036412">
    <property type="entry name" value="HAD-like_sf"/>
</dbReference>
<dbReference type="PROSITE" id="PS01229">
    <property type="entry name" value="COF_2"/>
    <property type="match status" value="1"/>
</dbReference>
<dbReference type="InterPro" id="IPR036163">
    <property type="entry name" value="HMA_dom_sf"/>
</dbReference>
<evidence type="ECO:0000256" key="2">
    <source>
        <dbReference type="ARBA" id="ARBA00006024"/>
    </source>
</evidence>
<keyword evidence="6 15" id="KW-0812">Transmembrane</keyword>
<dbReference type="RefSeq" id="WP_015818112.1">
    <property type="nucleotide sequence ID" value="NC_012997.1"/>
</dbReference>
<keyword evidence="17" id="KW-0378">Hydrolase</keyword>
<dbReference type="InterPro" id="IPR023298">
    <property type="entry name" value="ATPase_P-typ_TM_dom_sf"/>
</dbReference>
<dbReference type="NCBIfam" id="TIGR01512">
    <property type="entry name" value="ATPase-IB2_Cd"/>
    <property type="match status" value="1"/>
</dbReference>
<evidence type="ECO:0000256" key="11">
    <source>
        <dbReference type="ARBA" id="ARBA00022967"/>
    </source>
</evidence>
<dbReference type="Pfam" id="PF00122">
    <property type="entry name" value="E1-E2_ATPase"/>
    <property type="match status" value="1"/>
</dbReference>
<dbReference type="PROSITE" id="PS00154">
    <property type="entry name" value="ATPASE_E1_E2"/>
    <property type="match status" value="1"/>
</dbReference>
<evidence type="ECO:0000256" key="8">
    <source>
        <dbReference type="ARBA" id="ARBA00022741"/>
    </source>
</evidence>
<dbReference type="Gene3D" id="3.40.50.1000">
    <property type="entry name" value="HAD superfamily/HAD-like"/>
    <property type="match status" value="1"/>
</dbReference>
<gene>
    <name evidence="17" type="ordered locus">TERTU_2991</name>
</gene>
<feature type="transmembrane region" description="Helical" evidence="15">
    <location>
        <begin position="242"/>
        <end position="260"/>
    </location>
</feature>
<dbReference type="SUPFAM" id="SSF56784">
    <property type="entry name" value="HAD-like"/>
    <property type="match status" value="1"/>
</dbReference>
<dbReference type="GO" id="GO:0055070">
    <property type="term" value="P:copper ion homeostasis"/>
    <property type="evidence" value="ECO:0007669"/>
    <property type="project" value="TreeGrafter"/>
</dbReference>
<keyword evidence="9 15" id="KW-0067">ATP-binding</keyword>
<dbReference type="CDD" id="cd00371">
    <property type="entry name" value="HMA"/>
    <property type="match status" value="1"/>
</dbReference>
<dbReference type="InterPro" id="IPR023214">
    <property type="entry name" value="HAD_sf"/>
</dbReference>
<evidence type="ECO:0000256" key="9">
    <source>
        <dbReference type="ARBA" id="ARBA00022840"/>
    </source>
</evidence>
<keyword evidence="18" id="KW-1185">Reference proteome</keyword>
<accession>C5BNJ5</accession>
<keyword evidence="5" id="KW-0597">Phosphoprotein</keyword>
<dbReference type="Proteomes" id="UP000009080">
    <property type="component" value="Chromosome"/>
</dbReference>
<keyword evidence="11" id="KW-1278">Translocase</keyword>
<dbReference type="PROSITE" id="PS50846">
    <property type="entry name" value="HMA_2"/>
    <property type="match status" value="1"/>
</dbReference>
<dbReference type="SUPFAM" id="SSF81665">
    <property type="entry name" value="Calcium ATPase, transmembrane domain M"/>
    <property type="match status" value="1"/>
</dbReference>
<evidence type="ECO:0000256" key="14">
    <source>
        <dbReference type="ARBA" id="ARBA00023136"/>
    </source>
</evidence>
<dbReference type="NCBIfam" id="TIGR01511">
    <property type="entry name" value="ATPase-IB1_Cu"/>
    <property type="match status" value="1"/>
</dbReference>
<comment type="similarity">
    <text evidence="2 15">Belongs to the cation transport ATPase (P-type) (TC 3.A.3) family. Type IB subfamily.</text>
</comment>
<dbReference type="NCBIfam" id="TIGR01494">
    <property type="entry name" value="ATPase_P-type"/>
    <property type="match status" value="2"/>
</dbReference>
<dbReference type="InterPro" id="IPR059000">
    <property type="entry name" value="ATPase_P-type_domA"/>
</dbReference>
<evidence type="ECO:0000256" key="6">
    <source>
        <dbReference type="ARBA" id="ARBA00022692"/>
    </source>
</evidence>
<dbReference type="InterPro" id="IPR023299">
    <property type="entry name" value="ATPase_P-typ_cyto_dom_N"/>
</dbReference>
<dbReference type="AlphaFoldDB" id="C5BNJ5"/>
<evidence type="ECO:0000256" key="13">
    <source>
        <dbReference type="ARBA" id="ARBA00023065"/>
    </source>
</evidence>
<dbReference type="PANTHER" id="PTHR43520">
    <property type="entry name" value="ATP7, ISOFORM B"/>
    <property type="match status" value="1"/>
</dbReference>
<dbReference type="GO" id="GO:0043682">
    <property type="term" value="F:P-type divalent copper transporter activity"/>
    <property type="evidence" value="ECO:0007669"/>
    <property type="project" value="TreeGrafter"/>
</dbReference>
<evidence type="ECO:0000313" key="18">
    <source>
        <dbReference type="Proteomes" id="UP000009080"/>
    </source>
</evidence>
<dbReference type="InterPro" id="IPR008250">
    <property type="entry name" value="ATPase_P-typ_transduc_dom_A_sf"/>
</dbReference>
<dbReference type="InterPro" id="IPR018303">
    <property type="entry name" value="ATPase_P-typ_P_site"/>
</dbReference>
<dbReference type="GO" id="GO:0005524">
    <property type="term" value="F:ATP binding"/>
    <property type="evidence" value="ECO:0007669"/>
    <property type="project" value="UniProtKB-UniRule"/>
</dbReference>
<keyword evidence="4 15" id="KW-1003">Cell membrane</keyword>
<sequence length="796" mass="85800">MTQCFHCGLPADGNITAKIDDHPQLFCCEACRLVALTISEGGLSSYYRFRDELAEKPRALNNDFLGYDLPEVQLDFVHRDADNLAVARLSIQGISCAACAWLIEKHLGEQRGVSQVRVNATTRRCTLRWNPETAPLSTLLNEIQRIGYQPLPDRLESNQQQRKAERHQAFMRLGVAGIGMMQVGMVAVALYSGDHYGIEQNWQSFLRWVSLVIATPVVFFSAAPFFLSAARALRAKHLNMDVPVSLAIGLAYTASAFATLTETGDVYFDSVSMFTFFLLLGRFLEMRARHSSAFASENLRQLLPLTVTRMDEAGSKVSVPLNALRPGDQVWVNAGDMIPADGVLTNAQASVDESILTGESLPQIKKRGDSLCAGTLNRESALQMHVVQTGANTQLAAIEQLVEQAALQKPRQIAFADLIAGRFVAAVLVLSVIVAFVWWHIEPERALWVVLSVLVVTCPCALSLATPAALTAGLNRARQLGVLVSGPQVMESLARLTHVVFDKTGTLTEGHLRLLGTVSPGAGAQTGEAESLSIIAALEQYAQHPIADVFRAFDRGLVATDVSVSEGEGVCGCVNGTHYRFGRPEFAAPGVAYPDEDAQVLWQLLAAETEADGQAIPLRWIMLGDCLRESAINAVTELGELNRNVTLLSGDRYSVVADVAKAAGIADWAGEARPADKLHWLNQQQAQGARVLMVGDGINDVPVLSAADISMAMGSATRLAQSKADGILLNGNLTAIPAIIVLSARVQKIIRQNLTWALVYNLVALPAAATGILPPWLAAIGMSASSLVVVLNAMRT</sequence>
<keyword evidence="7 15" id="KW-0479">Metal-binding</keyword>
<dbReference type="SUPFAM" id="SSF55008">
    <property type="entry name" value="HMA, heavy metal-associated domain"/>
    <property type="match status" value="1"/>
</dbReference>
<dbReference type="InterPro" id="IPR006121">
    <property type="entry name" value="HMA_dom"/>
</dbReference>
<dbReference type="Pfam" id="PF00403">
    <property type="entry name" value="HMA"/>
    <property type="match status" value="1"/>
</dbReference>
<dbReference type="InterPro" id="IPR001757">
    <property type="entry name" value="P_typ_ATPase"/>
</dbReference>
<dbReference type="Gene3D" id="3.30.70.100">
    <property type="match status" value="1"/>
</dbReference>
<dbReference type="CDD" id="cd02079">
    <property type="entry name" value="P-type_ATPase_HM"/>
    <property type="match status" value="1"/>
</dbReference>
<protein>
    <submittedName>
        <fullName evidence="17">Copper-exporting ATPase</fullName>
        <ecNumber evidence="17">3.6.3.4</ecNumber>
    </submittedName>
</protein>
<dbReference type="GO" id="GO:0005507">
    <property type="term" value="F:copper ion binding"/>
    <property type="evidence" value="ECO:0007669"/>
    <property type="project" value="TreeGrafter"/>
</dbReference>
<dbReference type="InterPro" id="IPR021993">
    <property type="entry name" value="ATPase-cat-bd"/>
</dbReference>
<evidence type="ECO:0000313" key="17">
    <source>
        <dbReference type="EMBL" id="ACR12000.1"/>
    </source>
</evidence>